<evidence type="ECO:0000313" key="2">
    <source>
        <dbReference type="EMBL" id="KAG9332233.1"/>
    </source>
</evidence>
<reference evidence="2" key="1">
    <citation type="thesis" date="2021" institute="BYU ScholarsArchive" country="Provo, UT, USA">
        <title>Applications of and Algorithms for Genome Assembly and Genomic Analyses with an Emphasis on Marine Teleosts.</title>
        <authorList>
            <person name="Pickett B.D."/>
        </authorList>
    </citation>
    <scope>NUCLEOTIDE SEQUENCE</scope>
    <source>
        <strain evidence="2">HI-2016</strain>
    </source>
</reference>
<feature type="region of interest" description="Disordered" evidence="1">
    <location>
        <begin position="1"/>
        <end position="25"/>
    </location>
</feature>
<name>A0A8T2MX23_9TELE</name>
<sequence length="303" mass="32810">MDTVKVSNEPPAPRRLLPPRRLQGFPSFPQSGLFLEGDLNHILASKLGPKFKDQKIKEEKSLKRGDTYVQNMLQALGRRAAARFQCDTQTQGESAGGKRRVKAQGESAGGKRRRKAQAQGESAGGKRRRKAQGESAGGKRRRKAQGESAGGKRRVKAQGESAGGKRRRKAQGESAGGKRRVKAQGESAGGKRRVKAQGESAGGKRRGKAQGESAGGKRRVKAQGESAGGKRRRKAQGESAGGKRTTSCSLLSRLQSHVLNFRAGWLSVCLDTGGISAHFLRHVSWMRRPHLVSFRLLSPKHKI</sequence>
<dbReference type="Proteomes" id="UP000824540">
    <property type="component" value="Unassembled WGS sequence"/>
</dbReference>
<gene>
    <name evidence="2" type="ORF">JZ751_015524</name>
</gene>
<proteinExistence type="predicted"/>
<dbReference type="AlphaFoldDB" id="A0A8T2MX23"/>
<protein>
    <submittedName>
        <fullName evidence="2">Uncharacterized protein</fullName>
    </submittedName>
</protein>
<keyword evidence="3" id="KW-1185">Reference proteome</keyword>
<evidence type="ECO:0000256" key="1">
    <source>
        <dbReference type="SAM" id="MobiDB-lite"/>
    </source>
</evidence>
<comment type="caution">
    <text evidence="2">The sequence shown here is derived from an EMBL/GenBank/DDBJ whole genome shotgun (WGS) entry which is preliminary data.</text>
</comment>
<evidence type="ECO:0000313" key="3">
    <source>
        <dbReference type="Proteomes" id="UP000824540"/>
    </source>
</evidence>
<accession>A0A8T2MX23</accession>
<dbReference type="EMBL" id="JAFBMS010000249">
    <property type="protein sequence ID" value="KAG9332233.1"/>
    <property type="molecule type" value="Genomic_DNA"/>
</dbReference>
<feature type="region of interest" description="Disordered" evidence="1">
    <location>
        <begin position="86"/>
        <end position="245"/>
    </location>
</feature>
<organism evidence="2 3">
    <name type="scientific">Albula glossodonta</name>
    <name type="common">roundjaw bonefish</name>
    <dbReference type="NCBI Taxonomy" id="121402"/>
    <lineage>
        <taxon>Eukaryota</taxon>
        <taxon>Metazoa</taxon>
        <taxon>Chordata</taxon>
        <taxon>Craniata</taxon>
        <taxon>Vertebrata</taxon>
        <taxon>Euteleostomi</taxon>
        <taxon>Actinopterygii</taxon>
        <taxon>Neopterygii</taxon>
        <taxon>Teleostei</taxon>
        <taxon>Albuliformes</taxon>
        <taxon>Albulidae</taxon>
        <taxon>Albula</taxon>
    </lineage>
</organism>